<dbReference type="Proteomes" id="UP001238805">
    <property type="component" value="Chromosome"/>
</dbReference>
<dbReference type="RefSeq" id="WP_284875446.1">
    <property type="nucleotide sequence ID" value="NZ_CP126970.1"/>
</dbReference>
<dbReference type="PROSITE" id="PS00175">
    <property type="entry name" value="PG_MUTASE"/>
    <property type="match status" value="1"/>
</dbReference>
<name>A0ABY8VPC8_9CORY</name>
<reference evidence="3 4" key="1">
    <citation type="submission" date="2023-05" db="EMBL/GenBank/DDBJ databases">
        <title>Corynebacterium suedekumii sp. nov. and Corynebacterium breve sp. nov. isolated from raw cow's milk.</title>
        <authorList>
            <person name="Baer M.K."/>
            <person name="Mehl L."/>
            <person name="Hellmuth R."/>
            <person name="Marke G."/>
            <person name="Lipski A."/>
        </authorList>
    </citation>
    <scope>NUCLEOTIDE SEQUENCE [LARGE SCALE GENOMIC DNA]</scope>
    <source>
        <strain evidence="3 4">LM112</strain>
    </source>
</reference>
<evidence type="ECO:0000313" key="4">
    <source>
        <dbReference type="Proteomes" id="UP001238805"/>
    </source>
</evidence>
<dbReference type="InterPro" id="IPR050275">
    <property type="entry name" value="PGM_Phosphatase"/>
</dbReference>
<evidence type="ECO:0000256" key="1">
    <source>
        <dbReference type="ARBA" id="ARBA00023152"/>
    </source>
</evidence>
<keyword evidence="4" id="KW-1185">Reference proteome</keyword>
<dbReference type="Pfam" id="PF00300">
    <property type="entry name" value="His_Phos_1"/>
    <property type="match status" value="1"/>
</dbReference>
<dbReference type="InterPro" id="IPR001345">
    <property type="entry name" value="PG/BPGM_mutase_AS"/>
</dbReference>
<accession>A0ABY8VPC8</accession>
<dbReference type="PANTHER" id="PTHR48100">
    <property type="entry name" value="BROAD-SPECIFICITY PHOSPHATASE YOR283W-RELATED"/>
    <property type="match status" value="1"/>
</dbReference>
<dbReference type="PANTHER" id="PTHR48100:SF1">
    <property type="entry name" value="HISTIDINE PHOSPHATASE FAMILY PROTEIN-RELATED"/>
    <property type="match status" value="1"/>
</dbReference>
<evidence type="ECO:0000256" key="2">
    <source>
        <dbReference type="ARBA" id="ARBA00023235"/>
    </source>
</evidence>
<organism evidence="3 4">
    <name type="scientific">Corynebacterium suedekumii</name>
    <dbReference type="NCBI Taxonomy" id="3049801"/>
    <lineage>
        <taxon>Bacteria</taxon>
        <taxon>Bacillati</taxon>
        <taxon>Actinomycetota</taxon>
        <taxon>Actinomycetes</taxon>
        <taxon>Mycobacteriales</taxon>
        <taxon>Corynebacteriaceae</taxon>
        <taxon>Corynebacterium</taxon>
    </lineage>
</organism>
<sequence length="230" mass="24832">MAGRLILLRHGQTHSNVAHKLDTRPPGAELTELGRRQARDVGAELAEYCGAGGGSAGRLTMVGCSIALRAQQTALLAMRSFEQTAALPEESTRISVLPDIHEIFAGDHELLGDEESHSIYTTGLRGWLSRDETACLPGGETLPDLLGRYQPVLENLVLEHFGEDGDGDGDVLVVSHGAAIRTIATHAADVDPDFAFAGYLGNCRYIVLEPGGRPFGKWDLLRWADLDHQI</sequence>
<dbReference type="CDD" id="cd07067">
    <property type="entry name" value="HP_PGM_like"/>
    <property type="match status" value="1"/>
</dbReference>
<gene>
    <name evidence="3" type="ORF">QP029_03310</name>
</gene>
<keyword evidence="2" id="KW-0413">Isomerase</keyword>
<dbReference type="EMBL" id="CP126970">
    <property type="protein sequence ID" value="WIM70866.1"/>
    <property type="molecule type" value="Genomic_DNA"/>
</dbReference>
<dbReference type="SMART" id="SM00855">
    <property type="entry name" value="PGAM"/>
    <property type="match status" value="1"/>
</dbReference>
<evidence type="ECO:0000313" key="3">
    <source>
        <dbReference type="EMBL" id="WIM70866.1"/>
    </source>
</evidence>
<dbReference type="SUPFAM" id="SSF53254">
    <property type="entry name" value="Phosphoglycerate mutase-like"/>
    <property type="match status" value="1"/>
</dbReference>
<dbReference type="Gene3D" id="3.40.50.1240">
    <property type="entry name" value="Phosphoglycerate mutase-like"/>
    <property type="match status" value="1"/>
</dbReference>
<dbReference type="InterPro" id="IPR013078">
    <property type="entry name" value="His_Pase_superF_clade-1"/>
</dbReference>
<protein>
    <submittedName>
        <fullName evidence="3">Histidine phosphatase family protein</fullName>
    </submittedName>
</protein>
<keyword evidence="1" id="KW-0324">Glycolysis</keyword>
<proteinExistence type="predicted"/>
<dbReference type="InterPro" id="IPR029033">
    <property type="entry name" value="His_PPase_superfam"/>
</dbReference>